<reference evidence="11" key="1">
    <citation type="submission" date="2025-08" db="UniProtKB">
        <authorList>
            <consortium name="RefSeq"/>
        </authorList>
    </citation>
    <scope>IDENTIFICATION</scope>
    <source>
        <strain evidence="11">Mau12</strain>
        <tissue evidence="11">Whole Body</tissue>
    </source>
</reference>
<dbReference type="PANTHER" id="PTHR12266">
    <property type="entry name" value="NA+/CA2+ K+ INDEPENDENT EXCHANGER"/>
    <property type="match status" value="1"/>
</dbReference>
<gene>
    <name evidence="11" type="primary">LOC117136446</name>
</gene>
<evidence type="ECO:0000256" key="5">
    <source>
        <dbReference type="ARBA" id="ARBA00022692"/>
    </source>
</evidence>
<dbReference type="InterPro" id="IPR004837">
    <property type="entry name" value="NaCa_Exmemb"/>
</dbReference>
<evidence type="ECO:0000256" key="8">
    <source>
        <dbReference type="SAM" id="Phobius"/>
    </source>
</evidence>
<evidence type="ECO:0000256" key="3">
    <source>
        <dbReference type="ARBA" id="ARBA00022449"/>
    </source>
</evidence>
<dbReference type="GO" id="GO:0006874">
    <property type="term" value="P:intracellular calcium ion homeostasis"/>
    <property type="evidence" value="ECO:0007669"/>
    <property type="project" value="TreeGrafter"/>
</dbReference>
<keyword evidence="4" id="KW-0406">Ion transport</keyword>
<feature type="transmembrane region" description="Helical" evidence="8">
    <location>
        <begin position="337"/>
        <end position="359"/>
    </location>
</feature>
<dbReference type="InterPro" id="IPR051359">
    <property type="entry name" value="CaCA_antiporter"/>
</dbReference>
<keyword evidence="4" id="KW-0106">Calcium</keyword>
<keyword evidence="3" id="KW-0050">Antiport</keyword>
<dbReference type="GO" id="GO:0016020">
    <property type="term" value="C:membrane"/>
    <property type="evidence" value="ECO:0007669"/>
    <property type="project" value="UniProtKB-SubCell"/>
</dbReference>
<feature type="transmembrane region" description="Helical" evidence="8">
    <location>
        <begin position="476"/>
        <end position="494"/>
    </location>
</feature>
<evidence type="ECO:0000259" key="9">
    <source>
        <dbReference type="Pfam" id="PF01699"/>
    </source>
</evidence>
<evidence type="ECO:0000256" key="1">
    <source>
        <dbReference type="ARBA" id="ARBA00004141"/>
    </source>
</evidence>
<keyword evidence="2" id="KW-0813">Transport</keyword>
<feature type="transmembrane region" description="Helical" evidence="8">
    <location>
        <begin position="441"/>
        <end position="464"/>
    </location>
</feature>
<name>A0A6P8JCM3_DROMA</name>
<feature type="transmembrane region" description="Helical" evidence="8">
    <location>
        <begin position="506"/>
        <end position="525"/>
    </location>
</feature>
<feature type="transmembrane region" description="Helical" evidence="8">
    <location>
        <begin position="408"/>
        <end position="429"/>
    </location>
</feature>
<dbReference type="Gene3D" id="1.20.1420.30">
    <property type="entry name" value="NCX, central ion-binding region"/>
    <property type="match status" value="2"/>
</dbReference>
<accession>A0A6P8JCM3</accession>
<feature type="domain" description="Sodium/calcium exchanger membrane region" evidence="9">
    <location>
        <begin position="375"/>
        <end position="523"/>
    </location>
</feature>
<dbReference type="AlphaFoldDB" id="A0A6P8JCM3"/>
<dbReference type="InterPro" id="IPR044880">
    <property type="entry name" value="NCX_ion-bd_dom_sf"/>
</dbReference>
<evidence type="ECO:0000313" key="11">
    <source>
        <dbReference type="RefSeq" id="XP_033153255.1"/>
    </source>
</evidence>
<evidence type="ECO:0000256" key="4">
    <source>
        <dbReference type="ARBA" id="ARBA00022568"/>
    </source>
</evidence>
<dbReference type="GeneID" id="117136446"/>
<feature type="transmembrane region" description="Helical" evidence="8">
    <location>
        <begin position="371"/>
        <end position="396"/>
    </location>
</feature>
<feature type="transmembrane region" description="Helical" evidence="8">
    <location>
        <begin position="125"/>
        <end position="145"/>
    </location>
</feature>
<feature type="domain" description="Sodium/calcium exchanger membrane region" evidence="9">
    <location>
        <begin position="62"/>
        <end position="201"/>
    </location>
</feature>
<dbReference type="PANTHER" id="PTHR12266:SF0">
    <property type="entry name" value="MITOCHONDRIAL SODIUM_CALCIUM EXCHANGER PROTEIN"/>
    <property type="match status" value="1"/>
</dbReference>
<evidence type="ECO:0000256" key="7">
    <source>
        <dbReference type="ARBA" id="ARBA00023136"/>
    </source>
</evidence>
<dbReference type="GO" id="GO:0005432">
    <property type="term" value="F:calcium:sodium antiporter activity"/>
    <property type="evidence" value="ECO:0007669"/>
    <property type="project" value="TreeGrafter"/>
</dbReference>
<keyword evidence="10" id="KW-1185">Reference proteome</keyword>
<dbReference type="Proteomes" id="UP000515162">
    <property type="component" value="Chromosome 2R"/>
</dbReference>
<protein>
    <submittedName>
        <fullName evidence="11">Mitochondrial sodium/calcium exchanger protein</fullName>
    </submittedName>
</protein>
<sequence length="535" mass="60553">MRSETSCSMVHDLLESQKCKFVQTTPDCLINMNLFNYLGWHYCKVDVRNSFNSFWSVLGMFLIAIYVFWMMQITIKNYFCPALMVIADLLRMNESTAGVTVLAIANGSPDFFTAIASRVQSSKHSFLSCMSQAMFLHIFVAGLVILTKPFNMQANTYLRDFGFLFLNTVYMDYIHKRPKGISWVVALPSAFIFVGYVVVAIVDQHLLIARIQKMEQRQLNVAEALQLEELKPQKEMPMKRPEIQRPSIGHGSRNKRIFRQFWNTVAEFDKDRFHRGTILVKLYLIVKQPIDMLLRILIPKVDMGAPQYGWSKLLFNIQVVLVPTYIAYIILRGYSIAGFAVYMIALIVMIPVATLIFFLTRTDTPPIFFRYTSGVGFMAAVFLIFCLTTEVNAMFFTMATILKVSQEFSLATAICWALSSNDLVANLSLAHQGWPRMAMTATFSAPVFGSFVFLALPLVVNSFVKAPGNIFPTEGGFGETVCIFLEVGMGFSMLSVLTTNFKLRRACGFLLVSYYIFFVGVLILLEKGVIHAYGV</sequence>
<keyword evidence="4" id="KW-0109">Calcium transport</keyword>
<feature type="transmembrane region" description="Helical" evidence="8">
    <location>
        <begin position="313"/>
        <end position="331"/>
    </location>
</feature>
<evidence type="ECO:0000256" key="2">
    <source>
        <dbReference type="ARBA" id="ARBA00022448"/>
    </source>
</evidence>
<keyword evidence="7 8" id="KW-0472">Membrane</keyword>
<comment type="subcellular location">
    <subcellularLocation>
        <location evidence="1">Membrane</location>
        <topology evidence="1">Multi-pass membrane protein</topology>
    </subcellularLocation>
</comment>
<proteinExistence type="predicted"/>
<evidence type="ECO:0000313" key="10">
    <source>
        <dbReference type="Proteomes" id="UP000515162"/>
    </source>
</evidence>
<feature type="transmembrane region" description="Helical" evidence="8">
    <location>
        <begin position="54"/>
        <end position="71"/>
    </location>
</feature>
<feature type="transmembrane region" description="Helical" evidence="8">
    <location>
        <begin position="181"/>
        <end position="202"/>
    </location>
</feature>
<keyword evidence="6 8" id="KW-1133">Transmembrane helix</keyword>
<organism evidence="10 11">
    <name type="scientific">Drosophila mauritiana</name>
    <name type="common">Fruit fly</name>
    <dbReference type="NCBI Taxonomy" id="7226"/>
    <lineage>
        <taxon>Eukaryota</taxon>
        <taxon>Metazoa</taxon>
        <taxon>Ecdysozoa</taxon>
        <taxon>Arthropoda</taxon>
        <taxon>Hexapoda</taxon>
        <taxon>Insecta</taxon>
        <taxon>Pterygota</taxon>
        <taxon>Neoptera</taxon>
        <taxon>Endopterygota</taxon>
        <taxon>Diptera</taxon>
        <taxon>Brachycera</taxon>
        <taxon>Muscomorpha</taxon>
        <taxon>Ephydroidea</taxon>
        <taxon>Drosophilidae</taxon>
        <taxon>Drosophila</taxon>
        <taxon>Sophophora</taxon>
    </lineage>
</organism>
<dbReference type="Pfam" id="PF01699">
    <property type="entry name" value="Na_Ca_ex"/>
    <property type="match status" value="2"/>
</dbReference>
<evidence type="ECO:0000256" key="6">
    <source>
        <dbReference type="ARBA" id="ARBA00022989"/>
    </source>
</evidence>
<keyword evidence="5 8" id="KW-0812">Transmembrane</keyword>
<dbReference type="RefSeq" id="XP_033153255.1">
    <property type="nucleotide sequence ID" value="XM_033297364.1"/>
</dbReference>